<comment type="caution">
    <text evidence="2">The sequence shown here is derived from an EMBL/GenBank/DDBJ whole genome shotgun (WGS) entry which is preliminary data.</text>
</comment>
<keyword evidence="1" id="KW-0812">Transmembrane</keyword>
<sequence>MKFRVVEEEMLGNGENGGRGRVNSWDGGGSDAGYLFFFYFADVYLFYWFACHLTESGIHAPLMFGCIFIVSKCLGVGIKPVEPAVQFVFIQFFLKNDSLKN</sequence>
<dbReference type="Proteomes" id="UP001152561">
    <property type="component" value="Unassembled WGS sequence"/>
</dbReference>
<dbReference type="AlphaFoldDB" id="A0A9Q1MY13"/>
<keyword evidence="3" id="KW-1185">Reference proteome</keyword>
<protein>
    <submittedName>
        <fullName evidence="2">Uncharacterized protein</fullName>
    </submittedName>
</protein>
<feature type="transmembrane region" description="Helical" evidence="1">
    <location>
        <begin position="32"/>
        <end position="50"/>
    </location>
</feature>
<name>A0A9Q1MY13_9SOLA</name>
<reference evidence="3" key="1">
    <citation type="journal article" date="2023" name="Proc. Natl. Acad. Sci. U.S.A.">
        <title>Genomic and structural basis for evolution of tropane alkaloid biosynthesis.</title>
        <authorList>
            <person name="Wanga Y.-J."/>
            <person name="Taina T."/>
            <person name="Yua J.-Y."/>
            <person name="Lia J."/>
            <person name="Xua B."/>
            <person name="Chenc J."/>
            <person name="D'Auriad J.C."/>
            <person name="Huanga J.-P."/>
            <person name="Huanga S.-X."/>
        </authorList>
    </citation>
    <scope>NUCLEOTIDE SEQUENCE [LARGE SCALE GENOMIC DNA]</scope>
    <source>
        <strain evidence="3">cv. KIB-2019</strain>
    </source>
</reference>
<gene>
    <name evidence="2" type="ORF">K7X08_008748</name>
</gene>
<evidence type="ECO:0000256" key="1">
    <source>
        <dbReference type="SAM" id="Phobius"/>
    </source>
</evidence>
<keyword evidence="1" id="KW-0472">Membrane</keyword>
<evidence type="ECO:0000313" key="3">
    <source>
        <dbReference type="Proteomes" id="UP001152561"/>
    </source>
</evidence>
<feature type="transmembrane region" description="Helical" evidence="1">
    <location>
        <begin position="62"/>
        <end position="78"/>
    </location>
</feature>
<keyword evidence="1" id="KW-1133">Transmembrane helix</keyword>
<accession>A0A9Q1MY13</accession>
<organism evidence="2 3">
    <name type="scientific">Anisodus acutangulus</name>
    <dbReference type="NCBI Taxonomy" id="402998"/>
    <lineage>
        <taxon>Eukaryota</taxon>
        <taxon>Viridiplantae</taxon>
        <taxon>Streptophyta</taxon>
        <taxon>Embryophyta</taxon>
        <taxon>Tracheophyta</taxon>
        <taxon>Spermatophyta</taxon>
        <taxon>Magnoliopsida</taxon>
        <taxon>eudicotyledons</taxon>
        <taxon>Gunneridae</taxon>
        <taxon>Pentapetalae</taxon>
        <taxon>asterids</taxon>
        <taxon>lamiids</taxon>
        <taxon>Solanales</taxon>
        <taxon>Solanaceae</taxon>
        <taxon>Solanoideae</taxon>
        <taxon>Hyoscyameae</taxon>
        <taxon>Anisodus</taxon>
    </lineage>
</organism>
<dbReference type="EMBL" id="JAJAGQ010000001">
    <property type="protein sequence ID" value="KAJ8572237.1"/>
    <property type="molecule type" value="Genomic_DNA"/>
</dbReference>
<evidence type="ECO:0000313" key="2">
    <source>
        <dbReference type="EMBL" id="KAJ8572237.1"/>
    </source>
</evidence>
<proteinExistence type="predicted"/>